<feature type="region of interest" description="Disordered" evidence="1">
    <location>
        <begin position="327"/>
        <end position="355"/>
    </location>
</feature>
<dbReference type="EnsemblMetazoa" id="SSS_8714s_mrna">
    <property type="protein sequence ID" value="KAF7495395.1"/>
    <property type="gene ID" value="SSS_8714"/>
</dbReference>
<reference evidence="5" key="1">
    <citation type="journal article" date="2020" name="PLoS Negl. Trop. Dis.">
        <title>High-quality nuclear genome for Sarcoptes scabiei-A critical resource for a neglected parasite.</title>
        <authorList>
            <person name="Korhonen P.K."/>
            <person name="Gasser R.B."/>
            <person name="Ma G."/>
            <person name="Wang T."/>
            <person name="Stroehlein A.J."/>
            <person name="Young N.D."/>
            <person name="Ang C.S."/>
            <person name="Fernando D.D."/>
            <person name="Lu H.C."/>
            <person name="Taylor S."/>
            <person name="Reynolds S.L."/>
            <person name="Mofiz E."/>
            <person name="Najaraj S.H."/>
            <person name="Gowda H."/>
            <person name="Madugundu A."/>
            <person name="Renuse S."/>
            <person name="Holt D."/>
            <person name="Pandey A."/>
            <person name="Papenfuss A.T."/>
            <person name="Fischer K."/>
        </authorList>
    </citation>
    <scope>NUCLEOTIDE SEQUENCE [LARGE SCALE GENOMIC DNA]</scope>
</reference>
<proteinExistence type="predicted"/>
<feature type="transmembrane region" description="Helical" evidence="2">
    <location>
        <begin position="877"/>
        <end position="902"/>
    </location>
</feature>
<keyword evidence="2" id="KW-1133">Transmembrane helix</keyword>
<name>A0A834RGD8_SARSC</name>
<accession>A0A834RGD8</accession>
<reference evidence="4" key="3">
    <citation type="submission" date="2022-06" db="UniProtKB">
        <authorList>
            <consortium name="EnsemblMetazoa"/>
        </authorList>
    </citation>
    <scope>IDENTIFICATION</scope>
</reference>
<feature type="compositionally biased region" description="Low complexity" evidence="1">
    <location>
        <begin position="331"/>
        <end position="343"/>
    </location>
</feature>
<feature type="compositionally biased region" description="Polar residues" evidence="1">
    <location>
        <begin position="344"/>
        <end position="355"/>
    </location>
</feature>
<keyword evidence="2" id="KW-0472">Membrane</keyword>
<sequence length="1108" mass="128013">MKSNSFKTNVKIVVPKIRSYPSNESNEIYCSQWIRNEFNQQSSNISNSNRSNQSKKVISNRSRPVLEQRILIKSEHLDMSLRLFPNLKHQDERSSSDANISFEGNIQDRLAKRFECEQMLEQQLISTGAQLKPIFEFSTNSFNITCLLVFGPQIQCALFSFNDHHFASIFRGYRETFCSPITLRFNILDHRCQIQLTINQLEHPSGPTRSKMISSSIWTVLHDSFPSSMQSNDFILNSTSCIKLCQISFEQKERNHYSLAKSKSSNSLALQKDMILIENLEPKCSVFFDRDQLTNSNQNIAQRENANQINPNYQSAKISSKNTLHSVQHTSMISSNSPQSSIQGQTSQSNPTASTSQFNQLDLAKKTCIESSRHILTHNGLVLKHPTLKLVTTTTTLEHFEPIEKERLQPLEFFLQLESKNLAQNAQYFDLVLKKYKWSASVSLLYPEIYSGILTGKTSVPVESAHHHDHSNLSNVYFRFLFDDLIITKWGYRYLLKITLRSNPACYTIETMFGPFNVQAKETNHISNNDGNATSTGKNDVHFVWTTEKCHRIKLDVQASIVIDRAYQQIISLKQYSFPSQNSQNSFISVPTSRFIDYLCDLNLEKFTIFLINFLTNRAASKPSEMIPNSLKTLSSQHSTRNIERKEFFAKRNLIFTNENNLDKWIENFIGFNRLYLNGTQCLQMNFHSKNISMLHRLDSSQEQKNSVQEIFNQHYENFVEFQRQQLKQKLINMTFIYSGELMLKIRQIYIDDLPIYEIPVSNDSKTSTTKKPFVNRIAKKNSKSQKVSSKKVGKRKSSNKENRTESLEPSFPNKDLSDKESNMESSKEVEFFESTSSSTQSPHNLRKDIVFKFSSTQKPKLSSAESFGNQLTNRSLIWIMILFVNTLLVFGFIVMLAVCYYRKVIEENSKLKSSQRKQNSLANRKPLRKLPDQTNIRPINHDDVFMLGRDFNTNSTESFSSYGSGNQSPIDVRREPRHILSDEMVAEMSFKNQAIKIQNTNRFISSKRSNNGPIEPGICSSGFYSSNSSISSRCSSQHRSLKQNRHNHYQFDWIDSARNCDSAAYEYGIYGQERHHKRNRHRQCPREEHSRSFGGQQRFYAGYHCKY</sequence>
<evidence type="ECO:0000256" key="1">
    <source>
        <dbReference type="SAM" id="MobiDB-lite"/>
    </source>
</evidence>
<feature type="region of interest" description="Disordered" evidence="1">
    <location>
        <begin position="913"/>
        <end position="934"/>
    </location>
</feature>
<feature type="region of interest" description="Disordered" evidence="1">
    <location>
        <begin position="765"/>
        <end position="821"/>
    </location>
</feature>
<dbReference type="Proteomes" id="UP000070412">
    <property type="component" value="Unassembled WGS sequence"/>
</dbReference>
<dbReference type="AlphaFoldDB" id="A0A834RGD8"/>
<evidence type="ECO:0000313" key="5">
    <source>
        <dbReference type="Proteomes" id="UP000070412"/>
    </source>
</evidence>
<evidence type="ECO:0000313" key="3">
    <source>
        <dbReference type="EMBL" id="KAF7495395.1"/>
    </source>
</evidence>
<organism evidence="3">
    <name type="scientific">Sarcoptes scabiei</name>
    <name type="common">Itch mite</name>
    <name type="synonym">Acarus scabiei</name>
    <dbReference type="NCBI Taxonomy" id="52283"/>
    <lineage>
        <taxon>Eukaryota</taxon>
        <taxon>Metazoa</taxon>
        <taxon>Ecdysozoa</taxon>
        <taxon>Arthropoda</taxon>
        <taxon>Chelicerata</taxon>
        <taxon>Arachnida</taxon>
        <taxon>Acari</taxon>
        <taxon>Acariformes</taxon>
        <taxon>Sarcoptiformes</taxon>
        <taxon>Astigmata</taxon>
        <taxon>Psoroptidia</taxon>
        <taxon>Sarcoptoidea</taxon>
        <taxon>Sarcoptidae</taxon>
        <taxon>Sarcoptinae</taxon>
        <taxon>Sarcoptes</taxon>
    </lineage>
</organism>
<gene>
    <name evidence="3" type="ORF">SSS_8714</name>
</gene>
<dbReference type="EMBL" id="WVUK01000048">
    <property type="protein sequence ID" value="KAF7495395.1"/>
    <property type="molecule type" value="Genomic_DNA"/>
</dbReference>
<protein>
    <submittedName>
        <fullName evidence="3 4">Uncharacterized protein</fullName>
    </submittedName>
</protein>
<keyword evidence="2" id="KW-0812">Transmembrane</keyword>
<evidence type="ECO:0000313" key="4">
    <source>
        <dbReference type="EnsemblMetazoa" id="KAF7495395.1"/>
    </source>
</evidence>
<keyword evidence="5" id="KW-1185">Reference proteome</keyword>
<reference evidence="3" key="2">
    <citation type="submission" date="2020-01" db="EMBL/GenBank/DDBJ databases">
        <authorList>
            <person name="Korhonen P.K.K."/>
            <person name="Guangxu M.G."/>
            <person name="Wang T.W."/>
            <person name="Stroehlein A.J.S."/>
            <person name="Young N.D."/>
            <person name="Ang C.-S.A."/>
            <person name="Fernando D.W.F."/>
            <person name="Lu H.L."/>
            <person name="Taylor S.T."/>
            <person name="Ehtesham M.E.M."/>
            <person name="Najaraj S.H.N."/>
            <person name="Harsha G.H.G."/>
            <person name="Madugundu A.M."/>
            <person name="Renuse S.R."/>
            <person name="Holt D.H."/>
            <person name="Pandey A.P."/>
            <person name="Papenfuss A.P."/>
            <person name="Gasser R.B.G."/>
            <person name="Fischer K.F."/>
        </authorList>
    </citation>
    <scope>NUCLEOTIDE SEQUENCE</scope>
    <source>
        <strain evidence="3">SSS_KF_BRIS2020</strain>
    </source>
</reference>
<feature type="compositionally biased region" description="Basic residues" evidence="1">
    <location>
        <begin position="778"/>
        <end position="798"/>
    </location>
</feature>
<dbReference type="OrthoDB" id="6509882at2759"/>
<evidence type="ECO:0000256" key="2">
    <source>
        <dbReference type="SAM" id="Phobius"/>
    </source>
</evidence>